<dbReference type="Proteomes" id="UP000014974">
    <property type="component" value="Unassembled WGS sequence"/>
</dbReference>
<dbReference type="SUPFAM" id="SSF51735">
    <property type="entry name" value="NAD(P)-binding Rossmann-fold domains"/>
    <property type="match status" value="1"/>
</dbReference>
<organism evidence="3 4">
    <name type="scientific">Cyclobacterium qasimii M12-11B</name>
    <dbReference type="NCBI Taxonomy" id="641524"/>
    <lineage>
        <taxon>Bacteria</taxon>
        <taxon>Pseudomonadati</taxon>
        <taxon>Bacteroidota</taxon>
        <taxon>Cytophagia</taxon>
        <taxon>Cytophagales</taxon>
        <taxon>Cyclobacteriaceae</taxon>
        <taxon>Cyclobacterium</taxon>
    </lineage>
</organism>
<comment type="caution">
    <text evidence="3">The sequence shown here is derived from an EMBL/GenBank/DDBJ whole genome shotgun (WGS) entry which is preliminary data.</text>
</comment>
<dbReference type="RefSeq" id="WP_020890924.1">
    <property type="nucleotide sequence ID" value="NZ_ATNM01000107.1"/>
</dbReference>
<dbReference type="PANTHER" id="PTHR14097:SF8">
    <property type="entry name" value="NAD(P)-BINDING DOMAIN-CONTAINING PROTEIN"/>
    <property type="match status" value="1"/>
</dbReference>
<dbReference type="Pfam" id="PF01370">
    <property type="entry name" value="Epimerase"/>
    <property type="match status" value="1"/>
</dbReference>
<comment type="subcellular location">
    <subcellularLocation>
        <location evidence="1">Membrane</location>
    </subcellularLocation>
</comment>
<dbReference type="InterPro" id="IPR001509">
    <property type="entry name" value="Epimerase_deHydtase"/>
</dbReference>
<name>S7VE36_9BACT</name>
<accession>S7VE36</accession>
<sequence>MKIILTGASGMVGHAVLIECLEDSSVKEVLLINRKPINLKHPKIKELLVADFDLIATHVQELAGYDACFHCMGVSAIGLSEEDYNKMTFGYSKNLFNTLFESTPEMTVIYVSGVGSDSSEKGNSMWARIKGKRKITF</sequence>
<protein>
    <recommendedName>
        <fullName evidence="2">NAD-dependent epimerase/dehydratase domain-containing protein</fullName>
    </recommendedName>
</protein>
<dbReference type="EMBL" id="ATNM01000107">
    <property type="protein sequence ID" value="EPR68261.1"/>
    <property type="molecule type" value="Genomic_DNA"/>
</dbReference>
<reference evidence="3 4" key="1">
    <citation type="journal article" date="2013" name="Genome Announc.">
        <title>Draft Genome Sequence of Cyclobacterium qasimii Strain M12-11BT, Isolated from Arctic Marine Sediment.</title>
        <authorList>
            <person name="Shivaji S."/>
            <person name="Ara S."/>
            <person name="Singh A."/>
            <person name="Kumar Pinnaka A."/>
        </authorList>
    </citation>
    <scope>NUCLEOTIDE SEQUENCE [LARGE SCALE GENOMIC DNA]</scope>
    <source>
        <strain evidence="3 4">M12-11B</strain>
    </source>
</reference>
<dbReference type="GO" id="GO:0016020">
    <property type="term" value="C:membrane"/>
    <property type="evidence" value="ECO:0007669"/>
    <property type="project" value="UniProtKB-SubCell"/>
</dbReference>
<evidence type="ECO:0000313" key="3">
    <source>
        <dbReference type="EMBL" id="EPR68261.1"/>
    </source>
</evidence>
<evidence type="ECO:0000256" key="1">
    <source>
        <dbReference type="ARBA" id="ARBA00004370"/>
    </source>
</evidence>
<dbReference type="PANTHER" id="PTHR14097">
    <property type="entry name" value="OXIDOREDUCTASE HTATIP2"/>
    <property type="match status" value="1"/>
</dbReference>
<evidence type="ECO:0000313" key="4">
    <source>
        <dbReference type="Proteomes" id="UP000014974"/>
    </source>
</evidence>
<evidence type="ECO:0000259" key="2">
    <source>
        <dbReference type="Pfam" id="PF01370"/>
    </source>
</evidence>
<gene>
    <name evidence="3" type="ORF">ADICYQ_2731</name>
</gene>
<dbReference type="Gene3D" id="3.40.50.720">
    <property type="entry name" value="NAD(P)-binding Rossmann-like Domain"/>
    <property type="match status" value="1"/>
</dbReference>
<feature type="domain" description="NAD-dependent epimerase/dehydratase" evidence="2">
    <location>
        <begin position="3"/>
        <end position="112"/>
    </location>
</feature>
<dbReference type="eggNOG" id="COG0702">
    <property type="taxonomic scope" value="Bacteria"/>
</dbReference>
<dbReference type="AlphaFoldDB" id="S7VE36"/>
<dbReference type="STRING" id="641524.ADICYQ_2731"/>
<proteinExistence type="predicted"/>
<dbReference type="InterPro" id="IPR036291">
    <property type="entry name" value="NAD(P)-bd_dom_sf"/>
</dbReference>